<accession>A0AAP0DUD5</accession>
<comment type="caution">
    <text evidence="3">The sequence shown here is derived from an EMBL/GenBank/DDBJ whole genome shotgun (WGS) entry which is preliminary data.</text>
</comment>
<name>A0AAP0DUD5_9ASTR</name>
<gene>
    <name evidence="3" type="ORF">SSX86_000892</name>
</gene>
<organism evidence="3 4">
    <name type="scientific">Deinandra increscens subsp. villosa</name>
    <dbReference type="NCBI Taxonomy" id="3103831"/>
    <lineage>
        <taxon>Eukaryota</taxon>
        <taxon>Viridiplantae</taxon>
        <taxon>Streptophyta</taxon>
        <taxon>Embryophyta</taxon>
        <taxon>Tracheophyta</taxon>
        <taxon>Spermatophyta</taxon>
        <taxon>Magnoliopsida</taxon>
        <taxon>eudicotyledons</taxon>
        <taxon>Gunneridae</taxon>
        <taxon>Pentapetalae</taxon>
        <taxon>asterids</taxon>
        <taxon>campanulids</taxon>
        <taxon>Asterales</taxon>
        <taxon>Asteraceae</taxon>
        <taxon>Asteroideae</taxon>
        <taxon>Heliantheae alliance</taxon>
        <taxon>Madieae</taxon>
        <taxon>Madiinae</taxon>
        <taxon>Deinandra</taxon>
    </lineage>
</organism>
<evidence type="ECO:0000256" key="1">
    <source>
        <dbReference type="RuleBase" id="RU362006"/>
    </source>
</evidence>
<dbReference type="Pfam" id="PF03134">
    <property type="entry name" value="TB2_DP1_HVA22"/>
    <property type="match status" value="1"/>
</dbReference>
<dbReference type="GO" id="GO:0016020">
    <property type="term" value="C:membrane"/>
    <property type="evidence" value="ECO:0007669"/>
    <property type="project" value="UniProtKB-SubCell"/>
</dbReference>
<dbReference type="EMBL" id="JBCNJP010000003">
    <property type="protein sequence ID" value="KAK9079222.1"/>
    <property type="molecule type" value="Genomic_DNA"/>
</dbReference>
<dbReference type="PANTHER" id="PTHR12300:SF145">
    <property type="entry name" value="HVA22-LIKE PROTEIN"/>
    <property type="match status" value="1"/>
</dbReference>
<feature type="region of interest" description="Disordered" evidence="2">
    <location>
        <begin position="250"/>
        <end position="331"/>
    </location>
</feature>
<dbReference type="AlphaFoldDB" id="A0AAP0DUD5"/>
<proteinExistence type="inferred from homology"/>
<dbReference type="PANTHER" id="PTHR12300">
    <property type="entry name" value="HVA22-LIKE PROTEINS"/>
    <property type="match status" value="1"/>
</dbReference>
<evidence type="ECO:0000256" key="2">
    <source>
        <dbReference type="SAM" id="MobiDB-lite"/>
    </source>
</evidence>
<comment type="subcellular location">
    <subcellularLocation>
        <location evidence="1">Membrane</location>
        <topology evidence="1">Multi-pass membrane protein</topology>
    </subcellularLocation>
</comment>
<sequence length="331" mass="38689">MDTSRIYEKGGRSKEAFEASKPHLPTAFFLFYKYTHTCFYNNNNHLILDSSSTNLPHFQVSHTDFEAPIHFFKFPPPIFHLFQFSQVNSAPDFGGKRKMLGELITNCLVLILGYAYPAFECFKTIEKHGVENGELRFWCQYWVIVAILTVFERVGDLFISWVPMYGEMKLALIIYLWYPKTKGTWYVYEAMLRPFVENHETDIERSLKEMRAKAWDVAIYYWHNSTELGQTKFFEIFHYLVSKPSGSQVLRNHESSGEGRPPPPPVTPTSFFRPEQAEDRWVPTAPPLPNTSRHRAVYAEELHLPPSPSRSTSNSGHREPYWLRFRRSRGN</sequence>
<comment type="similarity">
    <text evidence="1">Belongs to the DP1 family.</text>
</comment>
<evidence type="ECO:0000313" key="4">
    <source>
        <dbReference type="Proteomes" id="UP001408789"/>
    </source>
</evidence>
<keyword evidence="4" id="KW-1185">Reference proteome</keyword>
<evidence type="ECO:0000313" key="3">
    <source>
        <dbReference type="EMBL" id="KAK9079222.1"/>
    </source>
</evidence>
<dbReference type="Proteomes" id="UP001408789">
    <property type="component" value="Unassembled WGS sequence"/>
</dbReference>
<protein>
    <recommendedName>
        <fullName evidence="1">HVA22-like protein</fullName>
    </recommendedName>
</protein>
<reference evidence="3 4" key="1">
    <citation type="submission" date="2024-04" db="EMBL/GenBank/DDBJ databases">
        <title>The reference genome of an endangered Asteraceae, Deinandra increscens subsp. villosa, native to the Central Coast of California.</title>
        <authorList>
            <person name="Guilliams M."/>
            <person name="Hasenstab-Lehman K."/>
            <person name="Meyer R."/>
            <person name="Mcevoy S."/>
        </authorList>
    </citation>
    <scope>NUCLEOTIDE SEQUENCE [LARGE SCALE GENOMIC DNA]</scope>
    <source>
        <tissue evidence="3">Leaf</tissue>
    </source>
</reference>
<dbReference type="InterPro" id="IPR004345">
    <property type="entry name" value="TB2_DP1_HVA22"/>
</dbReference>